<dbReference type="EMBL" id="BSYO01000010">
    <property type="protein sequence ID" value="GMH10841.1"/>
    <property type="molecule type" value="Genomic_DNA"/>
</dbReference>
<dbReference type="Proteomes" id="UP001279734">
    <property type="component" value="Unassembled WGS sequence"/>
</dbReference>
<feature type="region of interest" description="Disordered" evidence="1">
    <location>
        <begin position="1"/>
        <end position="58"/>
    </location>
</feature>
<organism evidence="2 3">
    <name type="scientific">Nepenthes gracilis</name>
    <name type="common">Slender pitcher plant</name>
    <dbReference type="NCBI Taxonomy" id="150966"/>
    <lineage>
        <taxon>Eukaryota</taxon>
        <taxon>Viridiplantae</taxon>
        <taxon>Streptophyta</taxon>
        <taxon>Embryophyta</taxon>
        <taxon>Tracheophyta</taxon>
        <taxon>Spermatophyta</taxon>
        <taxon>Magnoliopsida</taxon>
        <taxon>eudicotyledons</taxon>
        <taxon>Gunneridae</taxon>
        <taxon>Pentapetalae</taxon>
        <taxon>Caryophyllales</taxon>
        <taxon>Nepenthaceae</taxon>
        <taxon>Nepenthes</taxon>
    </lineage>
</organism>
<reference evidence="2" key="1">
    <citation type="submission" date="2023-05" db="EMBL/GenBank/DDBJ databases">
        <title>Nepenthes gracilis genome sequencing.</title>
        <authorList>
            <person name="Fukushima K."/>
        </authorList>
    </citation>
    <scope>NUCLEOTIDE SEQUENCE</scope>
    <source>
        <strain evidence="2">SING2019-196</strain>
    </source>
</reference>
<dbReference type="AlphaFoldDB" id="A0AAD3SHZ1"/>
<gene>
    <name evidence="2" type="ORF">Nepgr_012682</name>
</gene>
<name>A0AAD3SHZ1_NEPGR</name>
<sequence>MAANQAFRDSIALKRGTNKSEAWSGKYDIHIPSSHRRKSKDATNQGTQGHVVAKYNSSTDDSACKIRAWQSKKNNHHPPARRGEGLSWQTRRKLLPWPKPANTKALNFEQPKATTTTNTLRKVTNEEESSLPATITHRSTSSQT</sequence>
<feature type="region of interest" description="Disordered" evidence="1">
    <location>
        <begin position="110"/>
        <end position="144"/>
    </location>
</feature>
<protein>
    <submittedName>
        <fullName evidence="2">Uncharacterized protein</fullName>
    </submittedName>
</protein>
<accession>A0AAD3SHZ1</accession>
<evidence type="ECO:0000313" key="3">
    <source>
        <dbReference type="Proteomes" id="UP001279734"/>
    </source>
</evidence>
<feature type="compositionally biased region" description="Polar residues" evidence="1">
    <location>
        <begin position="131"/>
        <end position="144"/>
    </location>
</feature>
<comment type="caution">
    <text evidence="2">The sequence shown here is derived from an EMBL/GenBank/DDBJ whole genome shotgun (WGS) entry which is preliminary data.</text>
</comment>
<proteinExistence type="predicted"/>
<evidence type="ECO:0000256" key="1">
    <source>
        <dbReference type="SAM" id="MobiDB-lite"/>
    </source>
</evidence>
<keyword evidence="3" id="KW-1185">Reference proteome</keyword>
<feature type="region of interest" description="Disordered" evidence="1">
    <location>
        <begin position="70"/>
        <end position="91"/>
    </location>
</feature>
<evidence type="ECO:0000313" key="2">
    <source>
        <dbReference type="EMBL" id="GMH10841.1"/>
    </source>
</evidence>